<accession>A0A9W7XRT3</accession>
<reference evidence="2" key="1">
    <citation type="submission" date="2022-07" db="EMBL/GenBank/DDBJ databases">
        <title>Phylogenomic reconstructions and comparative analyses of Kickxellomycotina fungi.</title>
        <authorList>
            <person name="Reynolds N.K."/>
            <person name="Stajich J.E."/>
            <person name="Barry K."/>
            <person name="Grigoriev I.V."/>
            <person name="Crous P."/>
            <person name="Smith M.E."/>
        </authorList>
    </citation>
    <scope>NUCLEOTIDE SEQUENCE</scope>
    <source>
        <strain evidence="2">BCRC 34381</strain>
    </source>
</reference>
<feature type="compositionally biased region" description="Polar residues" evidence="1">
    <location>
        <begin position="68"/>
        <end position="78"/>
    </location>
</feature>
<feature type="compositionally biased region" description="Low complexity" evidence="1">
    <location>
        <begin position="86"/>
        <end position="98"/>
    </location>
</feature>
<dbReference type="EMBL" id="JANBOI010004304">
    <property type="protein sequence ID" value="KAJ1717877.1"/>
    <property type="molecule type" value="Genomic_DNA"/>
</dbReference>
<feature type="region of interest" description="Disordered" evidence="1">
    <location>
        <begin position="67"/>
        <end position="103"/>
    </location>
</feature>
<sequence>LVARLMVLALSSPDPAARERPLSRIPKQTGPAGAGAAGPARAQGALKTGLRTPAKAASARISNFGVASASTPVRSLTGSPTPSPKPSADSSKDPGSSAGEREQILEICRRLQQIL</sequence>
<name>A0A9W7XRT3_9FUNG</name>
<evidence type="ECO:0000256" key="1">
    <source>
        <dbReference type="SAM" id="MobiDB-lite"/>
    </source>
</evidence>
<keyword evidence="3" id="KW-1185">Reference proteome</keyword>
<organism evidence="2 3">
    <name type="scientific">Coemansia biformis</name>
    <dbReference type="NCBI Taxonomy" id="1286918"/>
    <lineage>
        <taxon>Eukaryota</taxon>
        <taxon>Fungi</taxon>
        <taxon>Fungi incertae sedis</taxon>
        <taxon>Zoopagomycota</taxon>
        <taxon>Kickxellomycotina</taxon>
        <taxon>Kickxellomycetes</taxon>
        <taxon>Kickxellales</taxon>
        <taxon>Kickxellaceae</taxon>
        <taxon>Coemansia</taxon>
    </lineage>
</organism>
<evidence type="ECO:0000313" key="3">
    <source>
        <dbReference type="Proteomes" id="UP001143981"/>
    </source>
</evidence>
<dbReference type="OrthoDB" id="2555519at2759"/>
<feature type="region of interest" description="Disordered" evidence="1">
    <location>
        <begin position="9"/>
        <end position="54"/>
    </location>
</feature>
<dbReference type="Proteomes" id="UP001143981">
    <property type="component" value="Unassembled WGS sequence"/>
</dbReference>
<feature type="non-terminal residue" evidence="2">
    <location>
        <position position="1"/>
    </location>
</feature>
<gene>
    <name evidence="2" type="ORF">LPJ61_007088</name>
</gene>
<proteinExistence type="predicted"/>
<dbReference type="AlphaFoldDB" id="A0A9W7XRT3"/>
<evidence type="ECO:0000313" key="2">
    <source>
        <dbReference type="EMBL" id="KAJ1717877.1"/>
    </source>
</evidence>
<comment type="caution">
    <text evidence="2">The sequence shown here is derived from an EMBL/GenBank/DDBJ whole genome shotgun (WGS) entry which is preliminary data.</text>
</comment>
<protein>
    <submittedName>
        <fullName evidence="2">Uncharacterized protein</fullName>
    </submittedName>
</protein>